<dbReference type="GO" id="GO:0015074">
    <property type="term" value="P:DNA integration"/>
    <property type="evidence" value="ECO:0007669"/>
    <property type="project" value="InterPro"/>
</dbReference>
<sequence>MSCDTIRRCIRAYNEKYRSKVKKLPLSEKHVEKRIAWA</sequence>
<accession>E2BPX3</accession>
<dbReference type="EMBL" id="GL449666">
    <property type="protein sequence ID" value="EFN82255.1"/>
    <property type="molecule type" value="Genomic_DNA"/>
</dbReference>
<evidence type="ECO:0000259" key="1">
    <source>
        <dbReference type="Pfam" id="PF01498"/>
    </source>
</evidence>
<gene>
    <name evidence="2" type="ORF">EAI_09305</name>
</gene>
<dbReference type="AlphaFoldDB" id="E2BPX3"/>
<organism evidence="3">
    <name type="scientific">Harpegnathos saltator</name>
    <name type="common">Jerdon's jumping ant</name>
    <dbReference type="NCBI Taxonomy" id="610380"/>
    <lineage>
        <taxon>Eukaryota</taxon>
        <taxon>Metazoa</taxon>
        <taxon>Ecdysozoa</taxon>
        <taxon>Arthropoda</taxon>
        <taxon>Hexapoda</taxon>
        <taxon>Insecta</taxon>
        <taxon>Pterygota</taxon>
        <taxon>Neoptera</taxon>
        <taxon>Endopterygota</taxon>
        <taxon>Hymenoptera</taxon>
        <taxon>Apocrita</taxon>
        <taxon>Aculeata</taxon>
        <taxon>Formicoidea</taxon>
        <taxon>Formicidae</taxon>
        <taxon>Ponerinae</taxon>
        <taxon>Ponerini</taxon>
        <taxon>Harpegnathos</taxon>
    </lineage>
</organism>
<name>E2BPX3_HARSA</name>
<dbReference type="InterPro" id="IPR002492">
    <property type="entry name" value="Transposase_Tc1-like"/>
</dbReference>
<keyword evidence="3" id="KW-1185">Reference proteome</keyword>
<protein>
    <recommendedName>
        <fullName evidence="1">Transposase Tc1-like domain-containing protein</fullName>
    </recommendedName>
</protein>
<dbReference type="Pfam" id="PF01498">
    <property type="entry name" value="HTH_Tnp_Tc3_2"/>
    <property type="match status" value="1"/>
</dbReference>
<dbReference type="Proteomes" id="UP000008237">
    <property type="component" value="Unassembled WGS sequence"/>
</dbReference>
<dbReference type="GO" id="GO:0003677">
    <property type="term" value="F:DNA binding"/>
    <property type="evidence" value="ECO:0007669"/>
    <property type="project" value="InterPro"/>
</dbReference>
<feature type="non-terminal residue" evidence="2">
    <location>
        <position position="38"/>
    </location>
</feature>
<feature type="domain" description="Transposase Tc1-like" evidence="1">
    <location>
        <begin position="2"/>
        <end position="38"/>
    </location>
</feature>
<proteinExistence type="predicted"/>
<evidence type="ECO:0000313" key="3">
    <source>
        <dbReference type="Proteomes" id="UP000008237"/>
    </source>
</evidence>
<reference evidence="2 3" key="1">
    <citation type="journal article" date="2010" name="Science">
        <title>Genomic comparison of the ants Camponotus floridanus and Harpegnathos saltator.</title>
        <authorList>
            <person name="Bonasio R."/>
            <person name="Zhang G."/>
            <person name="Ye C."/>
            <person name="Mutti N.S."/>
            <person name="Fang X."/>
            <person name="Qin N."/>
            <person name="Donahue G."/>
            <person name="Yang P."/>
            <person name="Li Q."/>
            <person name="Li C."/>
            <person name="Zhang P."/>
            <person name="Huang Z."/>
            <person name="Berger S.L."/>
            <person name="Reinberg D."/>
            <person name="Wang J."/>
            <person name="Liebig J."/>
        </authorList>
    </citation>
    <scope>NUCLEOTIDE SEQUENCE [LARGE SCALE GENOMIC DNA]</scope>
    <source>
        <strain evidence="2 3">R22 G/1</strain>
    </source>
</reference>
<dbReference type="InParanoid" id="E2BPX3"/>
<dbReference type="GO" id="GO:0006313">
    <property type="term" value="P:DNA transposition"/>
    <property type="evidence" value="ECO:0007669"/>
    <property type="project" value="InterPro"/>
</dbReference>
<evidence type="ECO:0000313" key="2">
    <source>
        <dbReference type="EMBL" id="EFN82255.1"/>
    </source>
</evidence>